<feature type="compositionally biased region" description="Basic and acidic residues" evidence="1">
    <location>
        <begin position="26"/>
        <end position="46"/>
    </location>
</feature>
<evidence type="ECO:0000313" key="2">
    <source>
        <dbReference type="EMBL" id="SKB04441.1"/>
    </source>
</evidence>
<keyword evidence="3" id="KW-1185">Reference proteome</keyword>
<evidence type="ECO:0000256" key="1">
    <source>
        <dbReference type="SAM" id="MobiDB-lite"/>
    </source>
</evidence>
<evidence type="ECO:0000313" key="3">
    <source>
        <dbReference type="Proteomes" id="UP000190042"/>
    </source>
</evidence>
<dbReference type="Proteomes" id="UP000190042">
    <property type="component" value="Unassembled WGS sequence"/>
</dbReference>
<feature type="compositionally biased region" description="Polar residues" evidence="1">
    <location>
        <begin position="9"/>
        <end position="20"/>
    </location>
</feature>
<feature type="region of interest" description="Disordered" evidence="1">
    <location>
        <begin position="1"/>
        <end position="59"/>
    </location>
</feature>
<sequence>MGRDEHTKGSNASSSLPQTPKKQKIRPGDMKEEIAKELAELRRDPKSSGATRGKSSRWP</sequence>
<protein>
    <submittedName>
        <fullName evidence="2">Uncharacterized protein</fullName>
    </submittedName>
</protein>
<dbReference type="AlphaFoldDB" id="A0A1T4YT40"/>
<reference evidence="3" key="1">
    <citation type="submission" date="2017-02" db="EMBL/GenBank/DDBJ databases">
        <authorList>
            <person name="Varghese N."/>
            <person name="Submissions S."/>
        </authorList>
    </citation>
    <scope>NUCLEOTIDE SEQUENCE [LARGE SCALE GENOMIC DNA]</scope>
    <source>
        <strain evidence="3">DSM 23966</strain>
    </source>
</reference>
<dbReference type="RefSeq" id="WP_078818426.1">
    <property type="nucleotide sequence ID" value="NZ_FUYJ01000008.1"/>
</dbReference>
<gene>
    <name evidence="2" type="ORF">SAMN04244570_3411</name>
</gene>
<name>A0A1T4YT40_9BACL</name>
<dbReference type="EMBL" id="FUYJ01000008">
    <property type="protein sequence ID" value="SKB04441.1"/>
    <property type="molecule type" value="Genomic_DNA"/>
</dbReference>
<accession>A0A1T4YT40</accession>
<organism evidence="2 3">
    <name type="scientific">Sporosarcina newyorkensis</name>
    <dbReference type="NCBI Taxonomy" id="759851"/>
    <lineage>
        <taxon>Bacteria</taxon>
        <taxon>Bacillati</taxon>
        <taxon>Bacillota</taxon>
        <taxon>Bacilli</taxon>
        <taxon>Bacillales</taxon>
        <taxon>Caryophanaceae</taxon>
        <taxon>Sporosarcina</taxon>
    </lineage>
</organism>
<proteinExistence type="predicted"/>